<dbReference type="PANTHER" id="PTHR20855:SF15">
    <property type="entry name" value="PROGESTIN AND ADIPOQ RECEPTOR FAMILY MEMBER 3"/>
    <property type="match status" value="1"/>
</dbReference>
<evidence type="ECO:0000313" key="10">
    <source>
        <dbReference type="WBParaSite" id="EVEC_0000079701-mRNA-1"/>
    </source>
</evidence>
<gene>
    <name evidence="8" type="ORF">EVEC_LOCUS535</name>
</gene>
<dbReference type="WBParaSite" id="EVEC_0000079701-mRNA-1">
    <property type="protein sequence ID" value="EVEC_0000079701-mRNA-1"/>
    <property type="gene ID" value="EVEC_0000079701"/>
</dbReference>
<dbReference type="Proteomes" id="UP000274131">
    <property type="component" value="Unassembled WGS sequence"/>
</dbReference>
<evidence type="ECO:0000256" key="5">
    <source>
        <dbReference type="ARBA" id="ARBA00023136"/>
    </source>
</evidence>
<feature type="binding site" evidence="6">
    <location>
        <position position="8"/>
    </location>
    <ligand>
        <name>Zn(2+)</name>
        <dbReference type="ChEBI" id="CHEBI:29105"/>
    </ligand>
</feature>
<feature type="transmembrane region" description="Helical" evidence="7">
    <location>
        <begin position="161"/>
        <end position="178"/>
    </location>
</feature>
<keyword evidence="4 7" id="KW-1133">Transmembrane helix</keyword>
<dbReference type="InterPro" id="IPR004254">
    <property type="entry name" value="AdipoR/HlyIII-related"/>
</dbReference>
<feature type="binding site" evidence="6">
    <location>
        <position position="163"/>
    </location>
    <ligand>
        <name>Zn(2+)</name>
        <dbReference type="ChEBI" id="CHEBI:29105"/>
    </ligand>
</feature>
<comment type="similarity">
    <text evidence="2">Belongs to the ADIPOR family.</text>
</comment>
<organism evidence="10">
    <name type="scientific">Enterobius vermicularis</name>
    <name type="common">Human pinworm</name>
    <dbReference type="NCBI Taxonomy" id="51028"/>
    <lineage>
        <taxon>Eukaryota</taxon>
        <taxon>Metazoa</taxon>
        <taxon>Ecdysozoa</taxon>
        <taxon>Nematoda</taxon>
        <taxon>Chromadorea</taxon>
        <taxon>Rhabditida</taxon>
        <taxon>Spirurina</taxon>
        <taxon>Oxyuridomorpha</taxon>
        <taxon>Oxyuroidea</taxon>
        <taxon>Oxyuridae</taxon>
        <taxon>Enterobius</taxon>
    </lineage>
</organism>
<evidence type="ECO:0000256" key="2">
    <source>
        <dbReference type="ARBA" id="ARBA00007018"/>
    </source>
</evidence>
<evidence type="ECO:0000256" key="7">
    <source>
        <dbReference type="SAM" id="Phobius"/>
    </source>
</evidence>
<evidence type="ECO:0000256" key="3">
    <source>
        <dbReference type="ARBA" id="ARBA00022692"/>
    </source>
</evidence>
<dbReference type="GO" id="GO:0016020">
    <property type="term" value="C:membrane"/>
    <property type="evidence" value="ECO:0007669"/>
    <property type="project" value="UniProtKB-SubCell"/>
</dbReference>
<dbReference type="Pfam" id="PF03006">
    <property type="entry name" value="HlyIII"/>
    <property type="match status" value="1"/>
</dbReference>
<comment type="subcellular location">
    <subcellularLocation>
        <location evidence="1">Membrane</location>
        <topology evidence="1">Multi-pass membrane protein</topology>
    </subcellularLocation>
</comment>
<dbReference type="STRING" id="51028.A0A0N4UTX0"/>
<sequence>MLLSTSYHLFGCSSKSSRQKWLRCDIFGITAGLIGMYTVGIYSAFYCFEQLRTNYFTMLMGLFAISAYMPSCDNFMEPKIFGGRIGYLHLTYIAIVAFGVCPTAHWVTLHGGLQNEHVAAWLPKILLLYILTGSGFFFYASMVPERFKPGVFDIFGSSHQWWHMLIFAAMFFWFRSGIDLLTFYRTLDTDCPVMTQQFNQTYLQLW</sequence>
<accession>A0A0N4UTX0</accession>
<dbReference type="AlphaFoldDB" id="A0A0N4UTX0"/>
<evidence type="ECO:0000256" key="1">
    <source>
        <dbReference type="ARBA" id="ARBA00004141"/>
    </source>
</evidence>
<proteinExistence type="inferred from homology"/>
<evidence type="ECO:0000256" key="4">
    <source>
        <dbReference type="ARBA" id="ARBA00022989"/>
    </source>
</evidence>
<dbReference type="PANTHER" id="PTHR20855">
    <property type="entry name" value="ADIPOR/PROGESTIN RECEPTOR-RELATED"/>
    <property type="match status" value="1"/>
</dbReference>
<feature type="transmembrane region" description="Helical" evidence="7">
    <location>
        <begin position="121"/>
        <end position="140"/>
    </location>
</feature>
<keyword evidence="6" id="KW-0862">Zinc</keyword>
<reference evidence="8 9" key="2">
    <citation type="submission" date="2018-10" db="EMBL/GenBank/DDBJ databases">
        <authorList>
            <consortium name="Pathogen Informatics"/>
        </authorList>
    </citation>
    <scope>NUCLEOTIDE SEQUENCE [LARGE SCALE GENOMIC DNA]</scope>
</reference>
<feature type="binding site" evidence="6">
    <location>
        <position position="159"/>
    </location>
    <ligand>
        <name>Zn(2+)</name>
        <dbReference type="ChEBI" id="CHEBI:29105"/>
    </ligand>
</feature>
<evidence type="ECO:0000313" key="9">
    <source>
        <dbReference type="Proteomes" id="UP000274131"/>
    </source>
</evidence>
<dbReference type="GO" id="GO:0046872">
    <property type="term" value="F:metal ion binding"/>
    <property type="evidence" value="ECO:0007669"/>
    <property type="project" value="UniProtKB-KW"/>
</dbReference>
<feature type="transmembrane region" description="Helical" evidence="7">
    <location>
        <begin position="90"/>
        <end position="109"/>
    </location>
</feature>
<feature type="transmembrane region" description="Helical" evidence="7">
    <location>
        <begin position="21"/>
        <end position="45"/>
    </location>
</feature>
<feature type="transmembrane region" description="Helical" evidence="7">
    <location>
        <begin position="51"/>
        <end position="69"/>
    </location>
</feature>
<dbReference type="GO" id="GO:0038023">
    <property type="term" value="F:signaling receptor activity"/>
    <property type="evidence" value="ECO:0007669"/>
    <property type="project" value="TreeGrafter"/>
</dbReference>
<dbReference type="OrthoDB" id="529367at2759"/>
<evidence type="ECO:0000313" key="8">
    <source>
        <dbReference type="EMBL" id="VDD85392.1"/>
    </source>
</evidence>
<keyword evidence="5 7" id="KW-0472">Membrane</keyword>
<protein>
    <submittedName>
        <fullName evidence="10">Progestin and adipoQ receptor family member 3</fullName>
    </submittedName>
</protein>
<evidence type="ECO:0000256" key="6">
    <source>
        <dbReference type="PIRSR" id="PIRSR604254-1"/>
    </source>
</evidence>
<keyword evidence="9" id="KW-1185">Reference proteome</keyword>
<reference evidence="10" key="1">
    <citation type="submission" date="2017-02" db="UniProtKB">
        <authorList>
            <consortium name="WormBaseParasite"/>
        </authorList>
    </citation>
    <scope>IDENTIFICATION</scope>
</reference>
<dbReference type="EMBL" id="UXUI01001122">
    <property type="protein sequence ID" value="VDD85392.1"/>
    <property type="molecule type" value="Genomic_DNA"/>
</dbReference>
<keyword evidence="3 7" id="KW-0812">Transmembrane</keyword>
<keyword evidence="6" id="KW-0479">Metal-binding</keyword>
<name>A0A0N4UTX0_ENTVE</name>